<dbReference type="PROSITE" id="PS50850">
    <property type="entry name" value="MFS"/>
    <property type="match status" value="1"/>
</dbReference>
<evidence type="ECO:0000256" key="2">
    <source>
        <dbReference type="ARBA" id="ARBA00010992"/>
    </source>
</evidence>
<dbReference type="RefSeq" id="XP_056769625.1">
    <property type="nucleotide sequence ID" value="XM_056905518.1"/>
</dbReference>
<comment type="subcellular location">
    <subcellularLocation>
        <location evidence="1">Membrane</location>
        <topology evidence="1">Multi-pass membrane protein</topology>
    </subcellularLocation>
</comment>
<dbReference type="EMBL" id="JAPVEA010000002">
    <property type="protein sequence ID" value="KAJ5460583.1"/>
    <property type="molecule type" value="Genomic_DNA"/>
</dbReference>
<evidence type="ECO:0000313" key="10">
    <source>
        <dbReference type="Proteomes" id="UP001213681"/>
    </source>
</evidence>
<name>A0AAD6G6V3_9EURO</name>
<dbReference type="Proteomes" id="UP001213681">
    <property type="component" value="Unassembled WGS sequence"/>
</dbReference>
<dbReference type="GO" id="GO:0005351">
    <property type="term" value="F:carbohydrate:proton symporter activity"/>
    <property type="evidence" value="ECO:0007669"/>
    <property type="project" value="TreeGrafter"/>
</dbReference>
<comment type="similarity">
    <text evidence="2">Belongs to the major facilitator superfamily. Sugar transporter (TC 2.A.1.1) family.</text>
</comment>
<dbReference type="InterPro" id="IPR020846">
    <property type="entry name" value="MFS_dom"/>
</dbReference>
<dbReference type="PRINTS" id="PR00171">
    <property type="entry name" value="SUGRTRNSPORT"/>
</dbReference>
<evidence type="ECO:0000256" key="6">
    <source>
        <dbReference type="ARBA" id="ARBA00023136"/>
    </source>
</evidence>
<feature type="transmembrane region" description="Helical" evidence="7">
    <location>
        <begin position="391"/>
        <end position="412"/>
    </location>
</feature>
<feature type="transmembrane region" description="Helical" evidence="7">
    <location>
        <begin position="80"/>
        <end position="98"/>
    </location>
</feature>
<dbReference type="PROSITE" id="PS00217">
    <property type="entry name" value="SUGAR_TRANSPORT_2"/>
    <property type="match status" value="1"/>
</dbReference>
<sequence>MALPPKWYQFLVCVFASLGSVLYGYDLGVIAEAIASPSLVNAFNVDATKSGAVTSVFTGGAFFGATFAGPLGDYAGLKRTILVGAVIFLLGGGLQTGATSLSYLYAGRSIAGLGVGILVMIVPLYQAELAHPDIRGRITSLQQLILGVGSLVAAWISWGAFINFADDDSRQWRISLGIQMGLQTLARLHSGGDINDPWVQTEFDQIQTSIANEHEAEAKSYTELFTDPSCFRRLFLACSIQAACQMTGVSAIQYFSTTIFKQIGIATNDTLKYQGISSILAIIAQFCCLLFIDKTGRRWPQIIGNLVNCVFFFPPGTTHNNAASWGFIVMTWCYNFSFSATIGPLTWIICSEIFDTKTRSKGVPIATMTSFAFNTLIGQVTNVAIERIGGWRYYIVFCVCNFTNAIFFWLILPETAKLPLEDMNALFKTEPWLVPGTQSRKFNERKKLGNSLQIAARTKQENIGFVHEEDVRGV</sequence>
<evidence type="ECO:0000256" key="1">
    <source>
        <dbReference type="ARBA" id="ARBA00004141"/>
    </source>
</evidence>
<protein>
    <submittedName>
        <fullName evidence="9">MFS major facilitator superfamily transporter</fullName>
    </submittedName>
</protein>
<feature type="transmembrane region" description="Helical" evidence="7">
    <location>
        <begin position="105"/>
        <end position="125"/>
    </location>
</feature>
<dbReference type="InterPro" id="IPR003663">
    <property type="entry name" value="Sugar/inositol_transpt"/>
</dbReference>
<feature type="transmembrane region" description="Helical" evidence="7">
    <location>
        <begin position="145"/>
        <end position="165"/>
    </location>
</feature>
<keyword evidence="5 7" id="KW-1133">Transmembrane helix</keyword>
<dbReference type="GO" id="GO:0016020">
    <property type="term" value="C:membrane"/>
    <property type="evidence" value="ECO:0007669"/>
    <property type="project" value="UniProtKB-SubCell"/>
</dbReference>
<feature type="transmembrane region" description="Helical" evidence="7">
    <location>
        <begin position="299"/>
        <end position="316"/>
    </location>
</feature>
<proteinExistence type="inferred from homology"/>
<dbReference type="Pfam" id="PF00083">
    <property type="entry name" value="Sugar_tr"/>
    <property type="match status" value="2"/>
</dbReference>
<dbReference type="PANTHER" id="PTHR48022:SF37">
    <property type="entry name" value="MAJOR FACILITATOR SUPERFAMILY (MFS) PROFILE DOMAIN-CONTAINING PROTEIN-RELATED"/>
    <property type="match status" value="1"/>
</dbReference>
<keyword evidence="4 7" id="KW-0812">Transmembrane</keyword>
<dbReference type="PANTHER" id="PTHR48022">
    <property type="entry name" value="PLASTIDIC GLUCOSE TRANSPORTER 4"/>
    <property type="match status" value="1"/>
</dbReference>
<evidence type="ECO:0000256" key="5">
    <source>
        <dbReference type="ARBA" id="ARBA00022989"/>
    </source>
</evidence>
<keyword evidence="10" id="KW-1185">Reference proteome</keyword>
<reference evidence="9" key="1">
    <citation type="submission" date="2022-12" db="EMBL/GenBank/DDBJ databases">
        <authorList>
            <person name="Petersen C."/>
        </authorList>
    </citation>
    <scope>NUCLEOTIDE SEQUENCE</scope>
    <source>
        <strain evidence="9">IBT 16125</strain>
    </source>
</reference>
<dbReference type="InterPro" id="IPR050360">
    <property type="entry name" value="MFS_Sugar_Transporters"/>
</dbReference>
<dbReference type="InterPro" id="IPR005829">
    <property type="entry name" value="Sugar_transporter_CS"/>
</dbReference>
<organism evidence="9 10">
    <name type="scientific">Penicillium daleae</name>
    <dbReference type="NCBI Taxonomy" id="63821"/>
    <lineage>
        <taxon>Eukaryota</taxon>
        <taxon>Fungi</taxon>
        <taxon>Dikarya</taxon>
        <taxon>Ascomycota</taxon>
        <taxon>Pezizomycotina</taxon>
        <taxon>Eurotiomycetes</taxon>
        <taxon>Eurotiomycetidae</taxon>
        <taxon>Eurotiales</taxon>
        <taxon>Aspergillaceae</taxon>
        <taxon>Penicillium</taxon>
    </lineage>
</organism>
<feature type="transmembrane region" description="Helical" evidence="7">
    <location>
        <begin position="275"/>
        <end position="292"/>
    </location>
</feature>
<evidence type="ECO:0000313" key="9">
    <source>
        <dbReference type="EMBL" id="KAJ5460583.1"/>
    </source>
</evidence>
<keyword evidence="6 7" id="KW-0472">Membrane</keyword>
<feature type="domain" description="Major facilitator superfamily (MFS) profile" evidence="8">
    <location>
        <begin position="12"/>
        <end position="416"/>
    </location>
</feature>
<feature type="transmembrane region" description="Helical" evidence="7">
    <location>
        <begin position="362"/>
        <end position="385"/>
    </location>
</feature>
<accession>A0AAD6G6V3</accession>
<feature type="transmembrane region" description="Helical" evidence="7">
    <location>
        <begin position="322"/>
        <end position="350"/>
    </location>
</feature>
<dbReference type="InterPro" id="IPR005828">
    <property type="entry name" value="MFS_sugar_transport-like"/>
</dbReference>
<dbReference type="Gene3D" id="1.20.1250.20">
    <property type="entry name" value="MFS general substrate transporter like domains"/>
    <property type="match status" value="2"/>
</dbReference>
<reference evidence="9" key="2">
    <citation type="journal article" date="2023" name="IMA Fungus">
        <title>Comparative genomic study of the Penicillium genus elucidates a diverse pangenome and 15 lateral gene transfer events.</title>
        <authorList>
            <person name="Petersen C."/>
            <person name="Sorensen T."/>
            <person name="Nielsen M.R."/>
            <person name="Sondergaard T.E."/>
            <person name="Sorensen J.L."/>
            <person name="Fitzpatrick D.A."/>
            <person name="Frisvad J.C."/>
            <person name="Nielsen K.L."/>
        </authorList>
    </citation>
    <scope>NUCLEOTIDE SEQUENCE</scope>
    <source>
        <strain evidence="9">IBT 16125</strain>
    </source>
</reference>
<feature type="transmembrane region" description="Helical" evidence="7">
    <location>
        <begin position="7"/>
        <end position="25"/>
    </location>
</feature>
<dbReference type="AlphaFoldDB" id="A0AAD6G6V3"/>
<dbReference type="SUPFAM" id="SSF103473">
    <property type="entry name" value="MFS general substrate transporter"/>
    <property type="match status" value="1"/>
</dbReference>
<evidence type="ECO:0000259" key="8">
    <source>
        <dbReference type="PROSITE" id="PS50850"/>
    </source>
</evidence>
<evidence type="ECO:0000256" key="3">
    <source>
        <dbReference type="ARBA" id="ARBA00022448"/>
    </source>
</evidence>
<evidence type="ECO:0000256" key="4">
    <source>
        <dbReference type="ARBA" id="ARBA00022692"/>
    </source>
</evidence>
<dbReference type="InterPro" id="IPR036259">
    <property type="entry name" value="MFS_trans_sf"/>
</dbReference>
<dbReference type="GeneID" id="81595761"/>
<evidence type="ECO:0000256" key="7">
    <source>
        <dbReference type="SAM" id="Phobius"/>
    </source>
</evidence>
<keyword evidence="3" id="KW-0813">Transport</keyword>
<gene>
    <name evidence="9" type="ORF">N7458_002135</name>
</gene>
<comment type="caution">
    <text evidence="9">The sequence shown here is derived from an EMBL/GenBank/DDBJ whole genome shotgun (WGS) entry which is preliminary data.</text>
</comment>